<name>A0A6M0QVM6_9RHOB</name>
<comment type="caution">
    <text evidence="11">The sequence shown here is derived from an EMBL/GenBank/DDBJ whole genome shotgun (WGS) entry which is preliminary data.</text>
</comment>
<sequence length="99" mass="10381">MSKRSVWMLVVVALIAIIPLFIGGEFGGADGEAAALIEAREDFAPWARPIWEPPSGEVASLLFSLQAALGALVIGYVIGRSHGRKEAAAPKDGTQPPQA</sequence>
<dbReference type="GO" id="GO:0015087">
    <property type="term" value="F:cobalt ion transmembrane transporter activity"/>
    <property type="evidence" value="ECO:0007669"/>
    <property type="project" value="UniProtKB-UniRule"/>
</dbReference>
<reference evidence="11 12" key="1">
    <citation type="submission" date="2020-02" db="EMBL/GenBank/DDBJ databases">
        <authorList>
            <person name="Chen W.-M."/>
        </authorList>
    </citation>
    <scope>NUCLEOTIDE SEQUENCE [LARGE SCALE GENOMIC DNA]</scope>
    <source>
        <strain evidence="11 12">KMS-5</strain>
    </source>
</reference>
<evidence type="ECO:0000256" key="1">
    <source>
        <dbReference type="ARBA" id="ARBA00022426"/>
    </source>
</evidence>
<comment type="pathway">
    <text evidence="10">Cofactor biosynthesis; adenosylcobalamin biosynthesis.</text>
</comment>
<dbReference type="Proteomes" id="UP000477782">
    <property type="component" value="Unassembled WGS sequence"/>
</dbReference>
<keyword evidence="7 10" id="KW-0406">Ion transport</keyword>
<dbReference type="NCBIfam" id="NF002780">
    <property type="entry name" value="PRK02898.1"/>
    <property type="match status" value="1"/>
</dbReference>
<keyword evidence="9 10" id="KW-0170">Cobalt</keyword>
<organism evidence="11 12">
    <name type="scientific">Tabrizicola oligotrophica</name>
    <dbReference type="NCBI Taxonomy" id="2710650"/>
    <lineage>
        <taxon>Bacteria</taxon>
        <taxon>Pseudomonadati</taxon>
        <taxon>Pseudomonadota</taxon>
        <taxon>Alphaproteobacteria</taxon>
        <taxon>Rhodobacterales</taxon>
        <taxon>Paracoccaceae</taxon>
        <taxon>Tabrizicola</taxon>
    </lineage>
</organism>
<dbReference type="Pfam" id="PF02553">
    <property type="entry name" value="CbiN"/>
    <property type="match status" value="1"/>
</dbReference>
<dbReference type="InterPro" id="IPR003705">
    <property type="entry name" value="CbiN"/>
</dbReference>
<evidence type="ECO:0000256" key="6">
    <source>
        <dbReference type="ARBA" id="ARBA00022989"/>
    </source>
</evidence>
<dbReference type="GO" id="GO:0009236">
    <property type="term" value="P:cobalamin biosynthetic process"/>
    <property type="evidence" value="ECO:0007669"/>
    <property type="project" value="UniProtKB-UniRule"/>
</dbReference>
<accession>A0A6M0QVM6</accession>
<comment type="caution">
    <text evidence="10">Lacks conserved residue(s) required for the propagation of feature annotation.</text>
</comment>
<keyword evidence="5 10" id="KW-0812">Transmembrane</keyword>
<dbReference type="GO" id="GO:0005886">
    <property type="term" value="C:plasma membrane"/>
    <property type="evidence" value="ECO:0007669"/>
    <property type="project" value="UniProtKB-SubCell"/>
</dbReference>
<evidence type="ECO:0000256" key="8">
    <source>
        <dbReference type="ARBA" id="ARBA00023136"/>
    </source>
</evidence>
<dbReference type="NCBIfam" id="TIGR01165">
    <property type="entry name" value="cbiN"/>
    <property type="match status" value="1"/>
</dbReference>
<dbReference type="UniPathway" id="UPA00148"/>
<evidence type="ECO:0000256" key="10">
    <source>
        <dbReference type="HAMAP-Rule" id="MF_00330"/>
    </source>
</evidence>
<gene>
    <name evidence="10" type="primary">cbiN</name>
    <name evidence="11" type="ORF">G4Z14_14680</name>
</gene>
<comment type="similarity">
    <text evidence="10">Belongs to the CbiN family.</text>
</comment>
<evidence type="ECO:0000256" key="7">
    <source>
        <dbReference type="ARBA" id="ARBA00023065"/>
    </source>
</evidence>
<keyword evidence="2 10" id="KW-0813">Transport</keyword>
<keyword evidence="3 10" id="KW-1003">Cell membrane</keyword>
<evidence type="ECO:0000256" key="3">
    <source>
        <dbReference type="ARBA" id="ARBA00022475"/>
    </source>
</evidence>
<dbReference type="RefSeq" id="WP_164627032.1">
    <property type="nucleotide sequence ID" value="NZ_JAAIVJ010000009.1"/>
</dbReference>
<evidence type="ECO:0000256" key="9">
    <source>
        <dbReference type="ARBA" id="ARBA00023285"/>
    </source>
</evidence>
<feature type="transmembrane region" description="Helical" evidence="10">
    <location>
        <begin position="59"/>
        <end position="78"/>
    </location>
</feature>
<dbReference type="HAMAP" id="MF_00330">
    <property type="entry name" value="CbiN"/>
    <property type="match status" value="1"/>
</dbReference>
<comment type="subcellular location">
    <subcellularLocation>
        <location evidence="10">Cell membrane</location>
        <topology evidence="10">Multi-pass membrane protein</topology>
    </subcellularLocation>
</comment>
<keyword evidence="6 10" id="KW-1133">Transmembrane helix</keyword>
<dbReference type="PANTHER" id="PTHR38662:SF1">
    <property type="entry name" value="COBALT TRANSPORT PROTEIN CBIN"/>
    <property type="match status" value="1"/>
</dbReference>
<keyword evidence="4 10" id="KW-0169">Cobalamin biosynthesis</keyword>
<evidence type="ECO:0000256" key="5">
    <source>
        <dbReference type="ARBA" id="ARBA00022692"/>
    </source>
</evidence>
<dbReference type="PANTHER" id="PTHR38662">
    <property type="entry name" value="COBALT TRANSPORT PROTEIN CBIN"/>
    <property type="match status" value="1"/>
</dbReference>
<evidence type="ECO:0000313" key="11">
    <source>
        <dbReference type="EMBL" id="NEY91548.1"/>
    </source>
</evidence>
<keyword evidence="12" id="KW-1185">Reference proteome</keyword>
<evidence type="ECO:0000256" key="2">
    <source>
        <dbReference type="ARBA" id="ARBA00022448"/>
    </source>
</evidence>
<keyword evidence="1 10" id="KW-0171">Cobalt transport</keyword>
<evidence type="ECO:0000256" key="4">
    <source>
        <dbReference type="ARBA" id="ARBA00022573"/>
    </source>
</evidence>
<dbReference type="EMBL" id="JAAIVJ010000009">
    <property type="protein sequence ID" value="NEY91548.1"/>
    <property type="molecule type" value="Genomic_DNA"/>
</dbReference>
<protein>
    <recommendedName>
        <fullName evidence="10">Cobalt transport protein CbiN</fullName>
    </recommendedName>
    <alternativeName>
        <fullName evidence="10">Energy-coupling factor transporter probable substrate-capture protein CbiN</fullName>
        <shortName evidence="10">ECF transporter S component CbiN</shortName>
    </alternativeName>
</protein>
<comment type="subunit">
    <text evidence="10">Forms an energy-coupling factor (ECF) transporter complex composed of an ATP-binding protein (A component, CbiO), a transmembrane protein (T component, CbiQ) and 2 possible substrate-capture proteins (S components, CbiM and CbiN) of unknown stoichimetry.</text>
</comment>
<dbReference type="AlphaFoldDB" id="A0A6M0QVM6"/>
<proteinExistence type="inferred from homology"/>
<keyword evidence="8 10" id="KW-0472">Membrane</keyword>
<comment type="function">
    <text evidence="10">Part of the energy-coupling factor (ECF) transporter complex CbiMNOQ involved in cobalt import.</text>
</comment>
<evidence type="ECO:0000313" key="12">
    <source>
        <dbReference type="Proteomes" id="UP000477782"/>
    </source>
</evidence>